<organism evidence="2">
    <name type="scientific">Lamprotornis superbus</name>
    <dbReference type="NCBI Taxonomy" id="245042"/>
    <lineage>
        <taxon>Eukaryota</taxon>
        <taxon>Metazoa</taxon>
        <taxon>Chordata</taxon>
        <taxon>Craniata</taxon>
        <taxon>Vertebrata</taxon>
        <taxon>Euteleostomi</taxon>
        <taxon>Archelosauria</taxon>
        <taxon>Archosauria</taxon>
        <taxon>Dinosauria</taxon>
        <taxon>Saurischia</taxon>
        <taxon>Theropoda</taxon>
        <taxon>Coelurosauria</taxon>
        <taxon>Aves</taxon>
        <taxon>Neognathae</taxon>
        <taxon>Neoaves</taxon>
        <taxon>Telluraves</taxon>
        <taxon>Australaves</taxon>
        <taxon>Passeriformes</taxon>
        <taxon>Sturnidae</taxon>
        <taxon>Lamprotornis</taxon>
    </lineage>
</organism>
<accession>A0A835NM40</accession>
<dbReference type="OrthoDB" id="546764at2759"/>
<sequence>DEASLTLLLLVPGIQPQSFHGDVGAQHYSLRFCTDTAAFALFLRVPAAATLLSPESSISVSAHNAVVRLAKAPGSTGLWDKFSFGPEPSALQERLFVSEENVDGFLGTASCPSPCSQSALESQPLIEVLDVTEDRIQIRVEHEPPATSSAIPGGSARKEPDLESAAAAGDTAPGSGEEGEVAGGEDEEAAPELGSRAGSPVLREVNPEDGSVRILRDHRTRCPV</sequence>
<proteinExistence type="predicted"/>
<gene>
    <name evidence="3" type="ORF">IHE44_0013507</name>
    <name evidence="2" type="ORF">IHE44_002436</name>
</gene>
<keyword evidence="4" id="KW-1185">Reference proteome</keyword>
<feature type="compositionally biased region" description="Acidic residues" evidence="1">
    <location>
        <begin position="177"/>
        <end position="190"/>
    </location>
</feature>
<feature type="region of interest" description="Disordered" evidence="1">
    <location>
        <begin position="141"/>
        <end position="224"/>
    </location>
</feature>
<evidence type="ECO:0000256" key="1">
    <source>
        <dbReference type="SAM" id="MobiDB-lite"/>
    </source>
</evidence>
<dbReference type="EMBL" id="JADDUC020000007">
    <property type="protein sequence ID" value="KAI1237434.1"/>
    <property type="molecule type" value="Genomic_DNA"/>
</dbReference>
<reference evidence="3" key="3">
    <citation type="submission" date="2022-01" db="EMBL/GenBank/DDBJ databases">
        <authorList>
            <person name="Rubenstein D.R."/>
        </authorList>
    </citation>
    <scope>NUCLEOTIDE SEQUENCE</scope>
    <source>
        <strain evidence="3">SS15</strain>
        <tissue evidence="3">Liver</tissue>
    </source>
</reference>
<feature type="non-terminal residue" evidence="2">
    <location>
        <position position="224"/>
    </location>
</feature>
<dbReference type="Proteomes" id="UP000618051">
    <property type="component" value="Unassembled WGS sequence"/>
</dbReference>
<name>A0A835NM40_9PASS</name>
<evidence type="ECO:0000313" key="4">
    <source>
        <dbReference type="Proteomes" id="UP000618051"/>
    </source>
</evidence>
<evidence type="ECO:0000313" key="2">
    <source>
        <dbReference type="EMBL" id="KAG0117576.1"/>
    </source>
</evidence>
<comment type="caution">
    <text evidence="2">The sequence shown here is derived from an EMBL/GenBank/DDBJ whole genome shotgun (WGS) entry which is preliminary data.</text>
</comment>
<protein>
    <submittedName>
        <fullName evidence="2">Protein kintoun</fullName>
    </submittedName>
</protein>
<feature type="non-terminal residue" evidence="2">
    <location>
        <position position="1"/>
    </location>
</feature>
<evidence type="ECO:0000313" key="3">
    <source>
        <dbReference type="EMBL" id="KAI1237434.1"/>
    </source>
</evidence>
<reference evidence="3 4" key="2">
    <citation type="journal article" date="2021" name="J. Hered.">
        <title>Feather Gene Expression Elucidates the Developmental Basis of Plumage Iridescence in African Starlings.</title>
        <authorList>
            <person name="Rubenstein D.R."/>
            <person name="Corvelo A."/>
            <person name="MacManes M.D."/>
            <person name="Maia R."/>
            <person name="Narzisi G."/>
            <person name="Rousaki A."/>
            <person name="Vandenabeele P."/>
            <person name="Shawkey M.D."/>
            <person name="Solomon J."/>
        </authorList>
    </citation>
    <scope>NUCLEOTIDE SEQUENCE [LARGE SCALE GENOMIC DNA]</scope>
    <source>
        <strain evidence="3">SS15</strain>
    </source>
</reference>
<dbReference type="EMBL" id="JADDUC010000134">
    <property type="protein sequence ID" value="KAG0117576.1"/>
    <property type="molecule type" value="Genomic_DNA"/>
</dbReference>
<reference evidence="2" key="1">
    <citation type="submission" date="2020-10" db="EMBL/GenBank/DDBJ databases">
        <title>Feather gene expression reveals the developmental basis of iridescence in African starlings.</title>
        <authorList>
            <person name="Rubenstein D.R."/>
        </authorList>
    </citation>
    <scope>NUCLEOTIDE SEQUENCE</scope>
    <source>
        <strain evidence="2">SS15</strain>
        <tissue evidence="2">Liver</tissue>
    </source>
</reference>
<dbReference type="AlphaFoldDB" id="A0A835NM40"/>